<dbReference type="SUPFAM" id="SSF52540">
    <property type="entry name" value="P-loop containing nucleoside triphosphate hydrolases"/>
    <property type="match status" value="1"/>
</dbReference>
<dbReference type="EMBL" id="QQAV01000012">
    <property type="protein sequence ID" value="RDI19593.1"/>
    <property type="molecule type" value="Genomic_DNA"/>
</dbReference>
<evidence type="ECO:0000256" key="8">
    <source>
        <dbReference type="ARBA" id="ARBA00048090"/>
    </source>
</evidence>
<evidence type="ECO:0000256" key="4">
    <source>
        <dbReference type="ARBA" id="ARBA00022679"/>
    </source>
</evidence>
<reference evidence="10 11" key="1">
    <citation type="submission" date="2018-07" db="EMBL/GenBank/DDBJ databases">
        <title>Genomic Encyclopedia of Type Strains, Phase IV (KMG-IV): sequencing the most valuable type-strain genomes for metagenomic binning, comparative biology and taxonomic classification.</title>
        <authorList>
            <person name="Goeker M."/>
        </authorList>
    </citation>
    <scope>NUCLEOTIDE SEQUENCE [LARGE SCALE GENOMIC DNA]</scope>
    <source>
        <strain evidence="10 11">DSM 21352</strain>
    </source>
</reference>
<comment type="caution">
    <text evidence="10">The sequence shown here is derived from an EMBL/GenBank/DDBJ whole genome shotgun (WGS) entry which is preliminary data.</text>
</comment>
<name>A0A370F6Q7_9BURK</name>
<evidence type="ECO:0000256" key="3">
    <source>
        <dbReference type="ARBA" id="ARBA00012054"/>
    </source>
</evidence>
<keyword evidence="7 9" id="KW-0067">ATP-binding</keyword>
<dbReference type="Proteomes" id="UP000255265">
    <property type="component" value="Unassembled WGS sequence"/>
</dbReference>
<dbReference type="RefSeq" id="WP_244917844.1">
    <property type="nucleotide sequence ID" value="NZ_QQAV01000012.1"/>
</dbReference>
<dbReference type="Gene3D" id="3.40.50.300">
    <property type="entry name" value="P-loop containing nucleotide triphosphate hydrolases"/>
    <property type="match status" value="1"/>
</dbReference>
<accession>A0A370F6Q7</accession>
<proteinExistence type="inferred from homology"/>
<evidence type="ECO:0000256" key="2">
    <source>
        <dbReference type="ARBA" id="ARBA00008420"/>
    </source>
</evidence>
<keyword evidence="6 9" id="KW-0418">Kinase</keyword>
<evidence type="ECO:0000256" key="9">
    <source>
        <dbReference type="RuleBase" id="RU363066"/>
    </source>
</evidence>
<evidence type="ECO:0000256" key="1">
    <source>
        <dbReference type="ARBA" id="ARBA00004761"/>
    </source>
</evidence>
<dbReference type="GO" id="GO:0046316">
    <property type="term" value="F:gluconokinase activity"/>
    <property type="evidence" value="ECO:0007669"/>
    <property type="project" value="UniProtKB-EC"/>
</dbReference>
<organism evidence="10 11">
    <name type="scientific">Pseudacidovorax intermedius</name>
    <dbReference type="NCBI Taxonomy" id="433924"/>
    <lineage>
        <taxon>Bacteria</taxon>
        <taxon>Pseudomonadati</taxon>
        <taxon>Pseudomonadota</taxon>
        <taxon>Betaproteobacteria</taxon>
        <taxon>Burkholderiales</taxon>
        <taxon>Comamonadaceae</taxon>
        <taxon>Pseudacidovorax</taxon>
    </lineage>
</organism>
<evidence type="ECO:0000256" key="5">
    <source>
        <dbReference type="ARBA" id="ARBA00022741"/>
    </source>
</evidence>
<evidence type="ECO:0000256" key="7">
    <source>
        <dbReference type="ARBA" id="ARBA00022840"/>
    </source>
</evidence>
<comment type="catalytic activity">
    <reaction evidence="8 9">
        <text>D-gluconate + ATP = 6-phospho-D-gluconate + ADP + H(+)</text>
        <dbReference type="Rhea" id="RHEA:19433"/>
        <dbReference type="ChEBI" id="CHEBI:15378"/>
        <dbReference type="ChEBI" id="CHEBI:18391"/>
        <dbReference type="ChEBI" id="CHEBI:30616"/>
        <dbReference type="ChEBI" id="CHEBI:58759"/>
        <dbReference type="ChEBI" id="CHEBI:456216"/>
        <dbReference type="EC" id="2.7.1.12"/>
    </reaction>
</comment>
<dbReference type="NCBIfam" id="TIGR01313">
    <property type="entry name" value="therm_gnt_kin"/>
    <property type="match status" value="1"/>
</dbReference>
<keyword evidence="4 9" id="KW-0808">Transferase</keyword>
<comment type="similarity">
    <text evidence="2 9">Belongs to the gluconokinase GntK/GntV family.</text>
</comment>
<dbReference type="GO" id="GO:0005975">
    <property type="term" value="P:carbohydrate metabolic process"/>
    <property type="evidence" value="ECO:0007669"/>
    <property type="project" value="InterPro"/>
</dbReference>
<gene>
    <name evidence="10" type="ORF">DFR41_112100</name>
</gene>
<dbReference type="InterPro" id="IPR027417">
    <property type="entry name" value="P-loop_NTPase"/>
</dbReference>
<evidence type="ECO:0000313" key="10">
    <source>
        <dbReference type="EMBL" id="RDI19593.1"/>
    </source>
</evidence>
<dbReference type="AlphaFoldDB" id="A0A370F6Q7"/>
<comment type="pathway">
    <text evidence="1">Carbohydrate acid metabolism.</text>
</comment>
<dbReference type="CDD" id="cd02021">
    <property type="entry name" value="GntK"/>
    <property type="match status" value="1"/>
</dbReference>
<evidence type="ECO:0000256" key="6">
    <source>
        <dbReference type="ARBA" id="ARBA00022777"/>
    </source>
</evidence>
<dbReference type="InterPro" id="IPR006001">
    <property type="entry name" value="Therm_gnt_kin"/>
</dbReference>
<dbReference type="PANTHER" id="PTHR43442:SF3">
    <property type="entry name" value="GLUCONOKINASE-RELATED"/>
    <property type="match status" value="1"/>
</dbReference>
<keyword evidence="11" id="KW-1185">Reference proteome</keyword>
<protein>
    <recommendedName>
        <fullName evidence="3 9">Gluconokinase</fullName>
        <ecNumber evidence="3 9">2.7.1.12</ecNumber>
    </recommendedName>
</protein>
<dbReference type="InterPro" id="IPR031322">
    <property type="entry name" value="Shikimate/glucono_kinase"/>
</dbReference>
<dbReference type="Pfam" id="PF01202">
    <property type="entry name" value="SKI"/>
    <property type="match status" value="1"/>
</dbReference>
<dbReference type="EC" id="2.7.1.12" evidence="3 9"/>
<dbReference type="GO" id="GO:0005524">
    <property type="term" value="F:ATP binding"/>
    <property type="evidence" value="ECO:0007669"/>
    <property type="project" value="UniProtKB-KW"/>
</dbReference>
<keyword evidence="5 9" id="KW-0547">Nucleotide-binding</keyword>
<sequence length="187" mass="19594">MDSAISSFRPSAIVVMGVSGCGKSSVGQGCADALGWPLCEGDAYHATESIAKMSTGIPLDDADRAGWLDRLAALLTPEAATGGVVLTCSALRRKYRDRLRAANPRLGFAFLSLDFDQALERVKSRPGHFFSPALVANQFATLESPTGEAGVLTLDATRPLADLVAEIAAWARPAAPRAADRHAGDIA</sequence>
<dbReference type="GO" id="GO:0005737">
    <property type="term" value="C:cytoplasm"/>
    <property type="evidence" value="ECO:0007669"/>
    <property type="project" value="TreeGrafter"/>
</dbReference>
<dbReference type="PANTHER" id="PTHR43442">
    <property type="entry name" value="GLUCONOKINASE-RELATED"/>
    <property type="match status" value="1"/>
</dbReference>
<evidence type="ECO:0000313" key="11">
    <source>
        <dbReference type="Proteomes" id="UP000255265"/>
    </source>
</evidence>